<evidence type="ECO:0000256" key="1">
    <source>
        <dbReference type="ARBA" id="ARBA00004604"/>
    </source>
</evidence>
<proteinExistence type="inferred from homology"/>
<dbReference type="Pfam" id="PF09420">
    <property type="entry name" value="Nop16"/>
    <property type="match status" value="1"/>
</dbReference>
<organism evidence="6 7">
    <name type="scientific">Adineta ricciae</name>
    <name type="common">Rotifer</name>
    <dbReference type="NCBI Taxonomy" id="249248"/>
    <lineage>
        <taxon>Eukaryota</taxon>
        <taxon>Metazoa</taxon>
        <taxon>Spiralia</taxon>
        <taxon>Gnathifera</taxon>
        <taxon>Rotifera</taxon>
        <taxon>Eurotatoria</taxon>
        <taxon>Bdelloidea</taxon>
        <taxon>Adinetida</taxon>
        <taxon>Adinetidae</taxon>
        <taxon>Adineta</taxon>
    </lineage>
</organism>
<dbReference type="AlphaFoldDB" id="A0A815FEP3"/>
<evidence type="ECO:0000256" key="2">
    <source>
        <dbReference type="ARBA" id="ARBA00008479"/>
    </source>
</evidence>
<dbReference type="GO" id="GO:0042273">
    <property type="term" value="P:ribosomal large subunit biogenesis"/>
    <property type="evidence" value="ECO:0007669"/>
    <property type="project" value="TreeGrafter"/>
</dbReference>
<comment type="similarity">
    <text evidence="2">Belongs to the NOP16 family.</text>
</comment>
<keyword evidence="7" id="KW-1185">Reference proteome</keyword>
<keyword evidence="4" id="KW-0539">Nucleus</keyword>
<name>A0A815FEP3_ADIRI</name>
<protein>
    <recommendedName>
        <fullName evidence="3">Nucleolar protein 16</fullName>
    </recommendedName>
</protein>
<dbReference type="EMBL" id="CAJNOR010002611">
    <property type="protein sequence ID" value="CAF1318085.1"/>
    <property type="molecule type" value="Genomic_DNA"/>
</dbReference>
<evidence type="ECO:0000256" key="5">
    <source>
        <dbReference type="SAM" id="MobiDB-lite"/>
    </source>
</evidence>
<sequence>MVQTRRRKRGKVYLHEINRKRLWSKEKRKREVRVRHCPLIRSNWESKLSVPTNYHEFALAHDLKEAFPIPKTKDLMNPKIIEKHNKRKQEYSDNDDEDNEPILPMVDSTKKKKKRRPTKVHIRDELEQDANAERVKSLRISDPDRLFCIYMIEKHGTNYEAMARDHHNDYQLTARQLERKIEKFQKIPKVYERYLAEKAAGRDFLADFQMND</sequence>
<comment type="caution">
    <text evidence="6">The sequence shown here is derived from an EMBL/GenBank/DDBJ whole genome shotgun (WGS) entry which is preliminary data.</text>
</comment>
<dbReference type="GO" id="GO:0005730">
    <property type="term" value="C:nucleolus"/>
    <property type="evidence" value="ECO:0007669"/>
    <property type="project" value="UniProtKB-SubCell"/>
</dbReference>
<reference evidence="6" key="1">
    <citation type="submission" date="2021-02" db="EMBL/GenBank/DDBJ databases">
        <authorList>
            <person name="Nowell W R."/>
        </authorList>
    </citation>
    <scope>NUCLEOTIDE SEQUENCE</scope>
</reference>
<evidence type="ECO:0000256" key="4">
    <source>
        <dbReference type="ARBA" id="ARBA00023242"/>
    </source>
</evidence>
<dbReference type="PANTHER" id="PTHR13243:SF1">
    <property type="entry name" value="NUCLEOLAR PROTEIN 16"/>
    <property type="match status" value="1"/>
</dbReference>
<evidence type="ECO:0000313" key="6">
    <source>
        <dbReference type="EMBL" id="CAF1318085.1"/>
    </source>
</evidence>
<accession>A0A815FEP3</accession>
<feature type="region of interest" description="Disordered" evidence="5">
    <location>
        <begin position="83"/>
        <end position="103"/>
    </location>
</feature>
<dbReference type="Proteomes" id="UP000663828">
    <property type="component" value="Unassembled WGS sequence"/>
</dbReference>
<evidence type="ECO:0000256" key="3">
    <source>
        <dbReference type="ARBA" id="ARBA00015522"/>
    </source>
</evidence>
<comment type="subcellular location">
    <subcellularLocation>
        <location evidence="1">Nucleus</location>
        <location evidence="1">Nucleolus</location>
    </subcellularLocation>
</comment>
<dbReference type="PANTHER" id="PTHR13243">
    <property type="entry name" value="HSPC111 PROTEIN-RELATED"/>
    <property type="match status" value="1"/>
</dbReference>
<dbReference type="InterPro" id="IPR019002">
    <property type="entry name" value="Ribosome_biogenesis_Nop16"/>
</dbReference>
<evidence type="ECO:0000313" key="7">
    <source>
        <dbReference type="Proteomes" id="UP000663828"/>
    </source>
</evidence>
<gene>
    <name evidence="6" type="ORF">XAT740_LOCUS29756</name>
</gene>